<dbReference type="InterPro" id="IPR011009">
    <property type="entry name" value="Kinase-like_dom_sf"/>
</dbReference>
<reference evidence="1" key="1">
    <citation type="submission" date="2014-09" db="EMBL/GenBank/DDBJ databases">
        <authorList>
            <person name="Magalhaes I.L.F."/>
            <person name="Oliveira U."/>
            <person name="Santos F.R."/>
            <person name="Vidigal T.H.D.A."/>
            <person name="Brescovit A.D."/>
            <person name="Santos A.J."/>
        </authorList>
    </citation>
    <scope>NUCLEOTIDE SEQUENCE</scope>
    <source>
        <tissue evidence="1">Shoot tissue taken approximately 20 cm above the soil surface</tissue>
    </source>
</reference>
<evidence type="ECO:0000313" key="1">
    <source>
        <dbReference type="EMBL" id="JAD90021.1"/>
    </source>
</evidence>
<proteinExistence type="predicted"/>
<dbReference type="PANTHER" id="PTHR35161">
    <property type="entry name" value="OS02G0303100 PROTEIN"/>
    <property type="match status" value="1"/>
</dbReference>
<dbReference type="SUPFAM" id="SSF56112">
    <property type="entry name" value="Protein kinase-like (PK-like)"/>
    <property type="match status" value="1"/>
</dbReference>
<sequence length="158" mass="17980">MGGGSFQVPKVPLKHFISTNPMLEKRQVFSSIHAQWETFAHEKSKAIINPLVQHLGDLHSRGLCLRELRPENILVTHDGAGAEFQDIIEMPATPDLMLDNMLSFADIVENNIFLNAELPVGMARLVWLMRRDNSAYWRPLIRNHLALVPQVERGVVFF</sequence>
<accession>A0A0A9UDD2</accession>
<reference evidence="1" key="2">
    <citation type="journal article" date="2015" name="Data Brief">
        <title>Shoot transcriptome of the giant reed, Arundo donax.</title>
        <authorList>
            <person name="Barrero R.A."/>
            <person name="Guerrero F.D."/>
            <person name="Moolhuijzen P."/>
            <person name="Goolsby J.A."/>
            <person name="Tidwell J."/>
            <person name="Bellgard S.E."/>
            <person name="Bellgard M.I."/>
        </authorList>
    </citation>
    <scope>NUCLEOTIDE SEQUENCE</scope>
    <source>
        <tissue evidence="1">Shoot tissue taken approximately 20 cm above the soil surface</tissue>
    </source>
</reference>
<dbReference type="Gene3D" id="1.10.510.10">
    <property type="entry name" value="Transferase(Phosphotransferase) domain 1"/>
    <property type="match status" value="1"/>
</dbReference>
<organism evidence="1">
    <name type="scientific">Arundo donax</name>
    <name type="common">Giant reed</name>
    <name type="synonym">Donax arundinaceus</name>
    <dbReference type="NCBI Taxonomy" id="35708"/>
    <lineage>
        <taxon>Eukaryota</taxon>
        <taxon>Viridiplantae</taxon>
        <taxon>Streptophyta</taxon>
        <taxon>Embryophyta</taxon>
        <taxon>Tracheophyta</taxon>
        <taxon>Spermatophyta</taxon>
        <taxon>Magnoliopsida</taxon>
        <taxon>Liliopsida</taxon>
        <taxon>Poales</taxon>
        <taxon>Poaceae</taxon>
        <taxon>PACMAD clade</taxon>
        <taxon>Arundinoideae</taxon>
        <taxon>Arundineae</taxon>
        <taxon>Arundo</taxon>
    </lineage>
</organism>
<dbReference type="PANTHER" id="PTHR35161:SF10">
    <property type="match status" value="1"/>
</dbReference>
<name>A0A0A9UDD2_ARUDO</name>
<dbReference type="AlphaFoldDB" id="A0A0A9UDD2"/>
<dbReference type="EMBL" id="GBRH01207874">
    <property type="protein sequence ID" value="JAD90021.1"/>
    <property type="molecule type" value="Transcribed_RNA"/>
</dbReference>
<protein>
    <submittedName>
        <fullName evidence="1">Gdh1</fullName>
    </submittedName>
</protein>